<protein>
    <submittedName>
        <fullName evidence="3">Uncharacterized protein</fullName>
    </submittedName>
</protein>
<feature type="compositionally biased region" description="Basic and acidic residues" evidence="1">
    <location>
        <begin position="122"/>
        <end position="147"/>
    </location>
</feature>
<feature type="compositionally biased region" description="Basic and acidic residues" evidence="1">
    <location>
        <begin position="198"/>
        <end position="212"/>
    </location>
</feature>
<keyword evidence="2" id="KW-1133">Transmembrane helix</keyword>
<keyword evidence="2" id="KW-0812">Transmembrane</keyword>
<feature type="non-terminal residue" evidence="3">
    <location>
        <position position="1"/>
    </location>
</feature>
<keyword evidence="4" id="KW-1185">Reference proteome</keyword>
<dbReference type="EMBL" id="RCHS01002412">
    <property type="protein sequence ID" value="RMX47569.1"/>
    <property type="molecule type" value="Genomic_DNA"/>
</dbReference>
<evidence type="ECO:0000313" key="4">
    <source>
        <dbReference type="Proteomes" id="UP000275408"/>
    </source>
</evidence>
<gene>
    <name evidence="3" type="ORF">pdam_00018665</name>
</gene>
<feature type="compositionally biased region" description="Acidic residues" evidence="1">
    <location>
        <begin position="365"/>
        <end position="374"/>
    </location>
</feature>
<evidence type="ECO:0000256" key="1">
    <source>
        <dbReference type="SAM" id="MobiDB-lite"/>
    </source>
</evidence>
<feature type="non-terminal residue" evidence="3">
    <location>
        <position position="374"/>
    </location>
</feature>
<feature type="transmembrane region" description="Helical" evidence="2">
    <location>
        <begin position="218"/>
        <end position="241"/>
    </location>
</feature>
<evidence type="ECO:0000256" key="2">
    <source>
        <dbReference type="SAM" id="Phobius"/>
    </source>
</evidence>
<dbReference type="OrthoDB" id="5987919at2759"/>
<dbReference type="Proteomes" id="UP000275408">
    <property type="component" value="Unassembled WGS sequence"/>
</dbReference>
<feature type="compositionally biased region" description="Basic and acidic residues" evidence="1">
    <location>
        <begin position="173"/>
        <end position="190"/>
    </location>
</feature>
<proteinExistence type="predicted"/>
<reference evidence="3 4" key="1">
    <citation type="journal article" date="2018" name="Sci. Rep.">
        <title>Comparative analysis of the Pocillopora damicornis genome highlights role of immune system in coral evolution.</title>
        <authorList>
            <person name="Cunning R."/>
            <person name="Bay R.A."/>
            <person name="Gillette P."/>
            <person name="Baker A.C."/>
            <person name="Traylor-Knowles N."/>
        </authorList>
    </citation>
    <scope>NUCLEOTIDE SEQUENCE [LARGE SCALE GENOMIC DNA]</scope>
    <source>
        <strain evidence="3">RSMAS</strain>
        <tissue evidence="3">Whole animal</tissue>
    </source>
</reference>
<keyword evidence="2" id="KW-0472">Membrane</keyword>
<organism evidence="3 4">
    <name type="scientific">Pocillopora damicornis</name>
    <name type="common">Cauliflower coral</name>
    <name type="synonym">Millepora damicornis</name>
    <dbReference type="NCBI Taxonomy" id="46731"/>
    <lineage>
        <taxon>Eukaryota</taxon>
        <taxon>Metazoa</taxon>
        <taxon>Cnidaria</taxon>
        <taxon>Anthozoa</taxon>
        <taxon>Hexacorallia</taxon>
        <taxon>Scleractinia</taxon>
        <taxon>Astrocoeniina</taxon>
        <taxon>Pocilloporidae</taxon>
        <taxon>Pocillopora</taxon>
    </lineage>
</organism>
<name>A0A3M6U1Z8_POCDA</name>
<feature type="region of interest" description="Disordered" evidence="1">
    <location>
        <begin position="263"/>
        <end position="374"/>
    </location>
</feature>
<comment type="caution">
    <text evidence="3">The sequence shown here is derived from an EMBL/GenBank/DDBJ whole genome shotgun (WGS) entry which is preliminary data.</text>
</comment>
<feature type="region of interest" description="Disordered" evidence="1">
    <location>
        <begin position="97"/>
        <end position="216"/>
    </location>
</feature>
<feature type="compositionally biased region" description="Polar residues" evidence="1">
    <location>
        <begin position="308"/>
        <end position="318"/>
    </location>
</feature>
<feature type="region of interest" description="Disordered" evidence="1">
    <location>
        <begin position="1"/>
        <end position="40"/>
    </location>
</feature>
<accession>A0A3M6U1Z8</accession>
<dbReference type="AlphaFoldDB" id="A0A3M6U1Z8"/>
<sequence>LLTTPAPRPRSTFHGGRIFTSATTRGRPRTTADDAEAINDNIEDIKSMESAANNNHANREKIMMRRAANENVLKHRGSDKKLPSNFKLKSLLKQAVKRGRDFAASQEAPGTDIPKDGTQGETRQKSFGRDKKESHLPDDYPKTDGNKHKPRGTSTLQDTKKNIKPTNMASADSRWRSAMDYERKSHDENKKPKRKKKKEGEVESQSETKDPADDGSSIIVGGLIGGMFLFMAIGTVFYRIWRNCRKRAGRDRGDLERGRLSASNQAIAEDGDEDIIFERKPRERKEKNKKEDEGAASRQLRNIVTMETGGSNSSSESCKTPVAASDDVIITMDDDDDCKVPLLSSENEGSSAEVIYVRNDLTTEGNEDDDKERS</sequence>
<feature type="compositionally biased region" description="Basic and acidic residues" evidence="1">
    <location>
        <begin position="276"/>
        <end position="295"/>
    </location>
</feature>
<evidence type="ECO:0000313" key="3">
    <source>
        <dbReference type="EMBL" id="RMX47569.1"/>
    </source>
</evidence>